<organism evidence="4 5">
    <name type="scientific">Protea cynaroides</name>
    <dbReference type="NCBI Taxonomy" id="273540"/>
    <lineage>
        <taxon>Eukaryota</taxon>
        <taxon>Viridiplantae</taxon>
        <taxon>Streptophyta</taxon>
        <taxon>Embryophyta</taxon>
        <taxon>Tracheophyta</taxon>
        <taxon>Spermatophyta</taxon>
        <taxon>Magnoliopsida</taxon>
        <taxon>Proteales</taxon>
        <taxon>Proteaceae</taxon>
        <taxon>Protea</taxon>
    </lineage>
</organism>
<accession>A0A9Q0KWH3</accession>
<dbReference type="GO" id="GO:0005506">
    <property type="term" value="F:iron ion binding"/>
    <property type="evidence" value="ECO:0007669"/>
    <property type="project" value="InterPro"/>
</dbReference>
<dbReference type="Gene3D" id="1.10.630.10">
    <property type="entry name" value="Cytochrome P450"/>
    <property type="match status" value="1"/>
</dbReference>
<dbReference type="EMBL" id="JAMYWD010000002">
    <property type="protein sequence ID" value="KAJ4977972.1"/>
    <property type="molecule type" value="Genomic_DNA"/>
</dbReference>
<dbReference type="Proteomes" id="UP001141806">
    <property type="component" value="Unassembled WGS sequence"/>
</dbReference>
<evidence type="ECO:0000256" key="3">
    <source>
        <dbReference type="ARBA" id="ARBA00023004"/>
    </source>
</evidence>
<dbReference type="SUPFAM" id="SSF48264">
    <property type="entry name" value="Cytochrome P450"/>
    <property type="match status" value="1"/>
</dbReference>
<dbReference type="GO" id="GO:0004497">
    <property type="term" value="F:monooxygenase activity"/>
    <property type="evidence" value="ECO:0007669"/>
    <property type="project" value="InterPro"/>
</dbReference>
<keyword evidence="2" id="KW-0479">Metal-binding</keyword>
<evidence type="ECO:0008006" key="6">
    <source>
        <dbReference type="Google" id="ProtNLM"/>
    </source>
</evidence>
<comment type="caution">
    <text evidence="4">The sequence shown here is derived from an EMBL/GenBank/DDBJ whole genome shotgun (WGS) entry which is preliminary data.</text>
</comment>
<dbReference type="AlphaFoldDB" id="A0A9Q0KWH3"/>
<dbReference type="OrthoDB" id="2789670at2759"/>
<gene>
    <name evidence="4" type="ORF">NE237_008752</name>
</gene>
<evidence type="ECO:0000256" key="2">
    <source>
        <dbReference type="ARBA" id="ARBA00022723"/>
    </source>
</evidence>
<keyword evidence="5" id="KW-1185">Reference proteome</keyword>
<comment type="similarity">
    <text evidence="1">Belongs to the cytochrome P450 family.</text>
</comment>
<reference evidence="4" key="1">
    <citation type="journal article" date="2023" name="Plant J.">
        <title>The genome of the king protea, Protea cynaroides.</title>
        <authorList>
            <person name="Chang J."/>
            <person name="Duong T.A."/>
            <person name="Schoeman C."/>
            <person name="Ma X."/>
            <person name="Roodt D."/>
            <person name="Barker N."/>
            <person name="Li Z."/>
            <person name="Van de Peer Y."/>
            <person name="Mizrachi E."/>
        </authorList>
    </citation>
    <scope>NUCLEOTIDE SEQUENCE</scope>
    <source>
        <tissue evidence="4">Young leaves</tissue>
    </source>
</reference>
<sequence length="261" mass="29260">MFLSLEKENISAKNFDCLLLLKSKSKEIKIGWNGGSSAGPGDSKVSNMSSCCMPLVAEKVDEGFRNCRGEEAELRVAFGKKYGKEVEGKMFAEMLREFTTLIGVFNIGDFIPWLAWVNYVSGLDSRVEKNFNDIDCFLDKVIEDHIKLKRGNDEGGDGATDRDGQNFVDFLLEIEKDDSNGIIFDKDSIKAMILDSLLNGLCVQILWLRRWSGMFPTNLVIDFHSLSPGMTPIDGIRISTSTFPFPLLSIRQLDFMRLGSL</sequence>
<protein>
    <recommendedName>
        <fullName evidence="6">Cytochrome P450</fullName>
    </recommendedName>
</protein>
<name>A0A9Q0KWH3_9MAGN</name>
<dbReference type="GO" id="GO:0016705">
    <property type="term" value="F:oxidoreductase activity, acting on paired donors, with incorporation or reduction of molecular oxygen"/>
    <property type="evidence" value="ECO:0007669"/>
    <property type="project" value="InterPro"/>
</dbReference>
<evidence type="ECO:0000256" key="1">
    <source>
        <dbReference type="ARBA" id="ARBA00010617"/>
    </source>
</evidence>
<dbReference type="PANTHER" id="PTHR47955:SF15">
    <property type="entry name" value="CYTOCHROME P450 71A2-LIKE"/>
    <property type="match status" value="1"/>
</dbReference>
<proteinExistence type="inferred from homology"/>
<dbReference type="InterPro" id="IPR036396">
    <property type="entry name" value="Cyt_P450_sf"/>
</dbReference>
<evidence type="ECO:0000313" key="4">
    <source>
        <dbReference type="EMBL" id="KAJ4977972.1"/>
    </source>
</evidence>
<keyword evidence="3" id="KW-0408">Iron</keyword>
<evidence type="ECO:0000313" key="5">
    <source>
        <dbReference type="Proteomes" id="UP001141806"/>
    </source>
</evidence>
<dbReference type="GO" id="GO:0020037">
    <property type="term" value="F:heme binding"/>
    <property type="evidence" value="ECO:0007669"/>
    <property type="project" value="InterPro"/>
</dbReference>
<dbReference type="PANTHER" id="PTHR47955">
    <property type="entry name" value="CYTOCHROME P450 FAMILY 71 PROTEIN"/>
    <property type="match status" value="1"/>
</dbReference>